<organism evidence="2 4">
    <name type="scientific">Xiamenia xianingshaonis</name>
    <dbReference type="NCBI Taxonomy" id="2682776"/>
    <lineage>
        <taxon>Bacteria</taxon>
        <taxon>Bacillati</taxon>
        <taxon>Actinomycetota</taxon>
        <taxon>Coriobacteriia</taxon>
        <taxon>Eggerthellales</taxon>
        <taxon>Eggerthellaceae</taxon>
        <taxon>Xiamenia</taxon>
    </lineage>
</organism>
<protein>
    <submittedName>
        <fullName evidence="2">Uncharacterized protein</fullName>
    </submittedName>
</protein>
<evidence type="ECO:0000313" key="4">
    <source>
        <dbReference type="Proteomes" id="UP000671910"/>
    </source>
</evidence>
<dbReference type="RefSeq" id="WP_166338773.1">
    <property type="nucleotide sequence ID" value="NZ_CP072829.1"/>
</dbReference>
<reference evidence="2" key="2">
    <citation type="submission" date="2021-04" db="EMBL/GenBank/DDBJ databases">
        <title>Novel species in family Eggerthellaceae.</title>
        <authorList>
            <person name="Zhang G."/>
        </authorList>
    </citation>
    <scope>NUCLEOTIDE SEQUENCE</scope>
    <source>
        <strain evidence="2">Zg-886</strain>
    </source>
</reference>
<name>A0A9E6MSC4_9ACTN</name>
<dbReference type="Proteomes" id="UP000636394">
    <property type="component" value="Unassembled WGS sequence"/>
</dbReference>
<dbReference type="EMBL" id="WPCR01000003">
    <property type="protein sequence ID" value="NHM13732.1"/>
    <property type="molecule type" value="Genomic_DNA"/>
</dbReference>
<dbReference type="AlphaFoldDB" id="A0A9E6MSC4"/>
<proteinExistence type="predicted"/>
<dbReference type="KEGG" id="ebz:J7S26_04125"/>
<gene>
    <name evidence="1" type="ORF">GMI68_02905</name>
    <name evidence="2" type="ORF">J7S26_04125</name>
</gene>
<keyword evidence="3" id="KW-1185">Reference proteome</keyword>
<dbReference type="EMBL" id="CP072829">
    <property type="protein sequence ID" value="QTU85100.1"/>
    <property type="molecule type" value="Genomic_DNA"/>
</dbReference>
<accession>A0A9E6MSC4</accession>
<reference evidence="1 3" key="1">
    <citation type="submission" date="2019-11" db="EMBL/GenBank/DDBJ databases">
        <title>Eggerthellaceae novel genus isolated from the rectal contents of marmort.</title>
        <authorList>
            <person name="Zhang G."/>
        </authorList>
    </citation>
    <scope>NUCLEOTIDE SEQUENCE [LARGE SCALE GENOMIC DNA]</scope>
    <source>
        <strain evidence="3">zg-886</strain>
        <strain evidence="1">Zg-886</strain>
    </source>
</reference>
<evidence type="ECO:0000313" key="2">
    <source>
        <dbReference type="EMBL" id="QTU85100.1"/>
    </source>
</evidence>
<evidence type="ECO:0000313" key="3">
    <source>
        <dbReference type="Proteomes" id="UP000636394"/>
    </source>
</evidence>
<evidence type="ECO:0000313" key="1">
    <source>
        <dbReference type="EMBL" id="NHM13732.1"/>
    </source>
</evidence>
<dbReference type="Proteomes" id="UP000671910">
    <property type="component" value="Chromosome"/>
</dbReference>
<sequence>MNYSDSLLADISNISAPEGWSSMVCGAERGLLKYLQLDYPPGNAHITVKLDVAQTYATICGLNNTEIRSSSAILELFSSGAYVDTSDRPKYNGLNTCMFYSGFGKADSPESGSAFSILMAHHDDMIAEIRLVVTPAIDKPASCLAKEWLHTNAIQKYLDDVSKCLAASGE</sequence>